<gene>
    <name evidence="6" type="ORF">GS424_015170</name>
</gene>
<dbReference type="SUPFAM" id="SSF56425">
    <property type="entry name" value="Succinate dehydrogenase/fumarate reductase flavoprotein, catalytic domain"/>
    <property type="match status" value="1"/>
</dbReference>
<name>A0A6L7IPV7_9ACTN</name>
<evidence type="ECO:0000313" key="7">
    <source>
        <dbReference type="Proteomes" id="UP000478463"/>
    </source>
</evidence>
<evidence type="ECO:0000256" key="2">
    <source>
        <dbReference type="ARBA" id="ARBA00022630"/>
    </source>
</evidence>
<dbReference type="InterPro" id="IPR027477">
    <property type="entry name" value="Succ_DH/fumarate_Rdtase_cat_sf"/>
</dbReference>
<dbReference type="Pfam" id="PF00890">
    <property type="entry name" value="FAD_binding_2"/>
    <property type="match status" value="2"/>
</dbReference>
<feature type="domain" description="FAD-dependent oxidoreductase 2 FAD-binding" evidence="5">
    <location>
        <begin position="95"/>
        <end position="332"/>
    </location>
</feature>
<dbReference type="InterPro" id="IPR036188">
    <property type="entry name" value="FAD/NAD-bd_sf"/>
</dbReference>
<protein>
    <submittedName>
        <fullName evidence="6">FAD-dependent oxidoreductase</fullName>
    </submittedName>
</protein>
<dbReference type="AlphaFoldDB" id="A0A6L7IPV7"/>
<evidence type="ECO:0000313" key="6">
    <source>
        <dbReference type="EMBL" id="QOS67823.1"/>
    </source>
</evidence>
<keyword evidence="4" id="KW-0560">Oxidoreductase</keyword>
<feature type="domain" description="FAD-dependent oxidoreductase 2 FAD-binding" evidence="5">
    <location>
        <begin position="429"/>
        <end position="565"/>
    </location>
</feature>
<dbReference type="EMBL" id="CP063310">
    <property type="protein sequence ID" value="QOS67823.1"/>
    <property type="molecule type" value="Genomic_DNA"/>
</dbReference>
<dbReference type="Proteomes" id="UP000478463">
    <property type="component" value="Chromosome"/>
</dbReference>
<evidence type="ECO:0000256" key="3">
    <source>
        <dbReference type="ARBA" id="ARBA00022827"/>
    </source>
</evidence>
<organism evidence="6 7">
    <name type="scientific">Eggerthella guodeyinii</name>
    <dbReference type="NCBI Taxonomy" id="2690837"/>
    <lineage>
        <taxon>Bacteria</taxon>
        <taxon>Bacillati</taxon>
        <taxon>Actinomycetota</taxon>
        <taxon>Coriobacteriia</taxon>
        <taxon>Eggerthellales</taxon>
        <taxon>Eggerthellaceae</taxon>
        <taxon>Eggerthella</taxon>
    </lineage>
</organism>
<dbReference type="RefSeq" id="WP_160941300.1">
    <property type="nucleotide sequence ID" value="NZ_CP063310.1"/>
</dbReference>
<dbReference type="Gene3D" id="3.90.700.10">
    <property type="entry name" value="Succinate dehydrogenase/fumarate reductase flavoprotein, catalytic domain"/>
    <property type="match status" value="1"/>
</dbReference>
<dbReference type="InterPro" id="IPR050315">
    <property type="entry name" value="FAD-oxidoreductase_2"/>
</dbReference>
<dbReference type="PANTHER" id="PTHR43400">
    <property type="entry name" value="FUMARATE REDUCTASE"/>
    <property type="match status" value="1"/>
</dbReference>
<dbReference type="SUPFAM" id="SSF51905">
    <property type="entry name" value="FAD/NAD(P)-binding domain"/>
    <property type="match status" value="1"/>
</dbReference>
<dbReference type="InterPro" id="IPR006311">
    <property type="entry name" value="TAT_signal"/>
</dbReference>
<comment type="cofactor">
    <cofactor evidence="1">
        <name>FAD</name>
        <dbReference type="ChEBI" id="CHEBI:57692"/>
    </cofactor>
</comment>
<dbReference type="PANTHER" id="PTHR43400:SF7">
    <property type="entry name" value="FAD-DEPENDENT OXIDOREDUCTASE 2 FAD BINDING DOMAIN-CONTAINING PROTEIN"/>
    <property type="match status" value="1"/>
</dbReference>
<dbReference type="InterPro" id="IPR003953">
    <property type="entry name" value="FAD-dep_OxRdtase_2_FAD-bd"/>
</dbReference>
<dbReference type="GO" id="GO:0033765">
    <property type="term" value="F:steroid dehydrogenase activity, acting on the CH-CH group of donors"/>
    <property type="evidence" value="ECO:0007669"/>
    <property type="project" value="UniProtKB-ARBA"/>
</dbReference>
<accession>A0A6L7IPV7</accession>
<proteinExistence type="predicted"/>
<dbReference type="PROSITE" id="PS51318">
    <property type="entry name" value="TAT"/>
    <property type="match status" value="1"/>
</dbReference>
<evidence type="ECO:0000256" key="1">
    <source>
        <dbReference type="ARBA" id="ARBA00001974"/>
    </source>
</evidence>
<dbReference type="KEGG" id="egd:GS424_015170"/>
<dbReference type="Gene3D" id="3.50.50.60">
    <property type="entry name" value="FAD/NAD(P)-binding domain"/>
    <property type="match status" value="2"/>
</dbReference>
<evidence type="ECO:0000259" key="5">
    <source>
        <dbReference type="Pfam" id="PF00890"/>
    </source>
</evidence>
<sequence>MNEKKSEGMDRGMERGMDRGMDRRAFLKGALATAAASGAFALGGCAPAGSADASSDKEAAGASLIDHGVFKNIDMAEAEPIAPVDPPATWDGEADIVVVGTGGGGLAAMNYAVDNGSTVIAIEKNAEIGGATQHAAGWFLLPGGSKDQEALQYAYPSYPFDINAFMRAILPNYQFSIDDELLKNIALKAGGVMDWLQEHDGVEMTCRGQAFMDTKVISGEHSQILGMQPTCLAMGACATKKGADLRTNTTCTALVVENGKVVGVQATDKDGATVHYRGKRGVILCSGGFGMNLAMMEKYVPTALDVATFGGPMFYHTGECTRMALGLNADMSGHDSWCGWLAGFEEYQETGEFWHYFWDGATQLCRNVWLTIDKRGRRVPYYATDGKQDCPDFYGGMGDTGVVAAQVSRMGNRYYQVFDSNYPEDVFAHGLSASASPVTNTDNVPKGSLFSGDWLGDVEKAIDRGVIKKADTLDELADMLGLDPEVLKESVAHWNELCEQGEDTEMVYPYNPNWLTPVQKPPYYGARLGTSLGKTMCGVRVTPSMEVVDADGKVIEGLYANFSTAGGMVGESNYCTGLYNTTILGGNAMSWTTGYIAAEAALQ</sequence>
<keyword evidence="2" id="KW-0285">Flavoprotein</keyword>
<reference evidence="6 7" key="1">
    <citation type="submission" date="2020-10" db="EMBL/GenBank/DDBJ databases">
        <title>Eggerthella sp. nov., isolated from human feces.</title>
        <authorList>
            <person name="Yajun G."/>
        </authorList>
    </citation>
    <scope>NUCLEOTIDE SEQUENCE [LARGE SCALE GENOMIC DNA]</scope>
    <source>
        <strain evidence="6 7">HF-1101</strain>
    </source>
</reference>
<evidence type="ECO:0000256" key="4">
    <source>
        <dbReference type="ARBA" id="ARBA00023002"/>
    </source>
</evidence>
<keyword evidence="3" id="KW-0274">FAD</keyword>